<sequence>MQLDAAETELLKTWVIHKLENISDADSDVLGDYVLALVKTDEPECIARASCIENLQDFLLENTEGFVNEVFTAIRLKSYDPNRPPPKIIPTASVIQQPSNASQPRKLNGSKKRSYQDLDNEAYQEGRSRGGRGISMKQPKRQRQLQQNRAFQDGLPYDQPMLPVMPTPPAGMPLYDLNNPMATIMAMQEFIGSMMPGMANFGMHDSAQSLTRERCRDYDTKGFCTKGISCPYEHGSNPYIVPQDGQREVYNGVANGAGQTSRVSKKTRGRRNNYSGGLPSVFSQPSRRSHKSKTSLVIEQIPEDKNDEQNVRAFFSQFGEIDQITMHPELALAIVKYVHHSSATAAYESPKSVFDNRFVKVYWQKSDVNDDDGERQSQSADPEMDEHEPRIDIEELTKRQEEAQRKYEDIKRQREEAQKQRTELEEKLQTIESERIRISAVLAKKTGVPWALENENGETEGARALKAQLAQLEAEAKHLGIDPDAPSNDGFHYTTQRGRGGFRGSRGRGRGSYPSFRGGAVKRLDNRPKAVAVQLHESAYEDYEETLRQFLLFSNTETASLAKHPSLDDSAIVSFTERYQAENFMVAIASGQIPQLPRVELSWYKPDEPTNHSNDQARAQVKLVVASAEVAEVEPQPPRDMDTYDAEDADHWS</sequence>
<dbReference type="EMBL" id="CP138580">
    <property type="protein sequence ID" value="WPG98145.1"/>
    <property type="molecule type" value="Genomic_DNA"/>
</dbReference>
<evidence type="ECO:0000256" key="4">
    <source>
        <dbReference type="PROSITE-ProRule" id="PRU00723"/>
    </source>
</evidence>
<dbReference type="PROSITE" id="PS50103">
    <property type="entry name" value="ZF_C3H1"/>
    <property type="match status" value="1"/>
</dbReference>
<dbReference type="SMART" id="SM00360">
    <property type="entry name" value="RRM"/>
    <property type="match status" value="1"/>
</dbReference>
<feature type="compositionally biased region" description="Polar residues" evidence="5">
    <location>
        <begin position="96"/>
        <end position="105"/>
    </location>
</feature>
<dbReference type="GO" id="GO:0005634">
    <property type="term" value="C:nucleus"/>
    <property type="evidence" value="ECO:0007669"/>
    <property type="project" value="TreeGrafter"/>
</dbReference>
<comment type="function">
    <text evidence="2">May be involved in the turnover of nuclear polyadenylated (pA+) RNA.</text>
</comment>
<dbReference type="GO" id="GO:0003723">
    <property type="term" value="F:RNA binding"/>
    <property type="evidence" value="ECO:0007669"/>
    <property type="project" value="UniProtKB-UniRule"/>
</dbReference>
<keyword evidence="4" id="KW-0479">Metal-binding</keyword>
<dbReference type="Pfam" id="PF01480">
    <property type="entry name" value="PWI"/>
    <property type="match status" value="1"/>
</dbReference>
<name>A0AAQ3R2D5_9PEZI</name>
<dbReference type="Pfam" id="PF00076">
    <property type="entry name" value="RRM_1"/>
    <property type="match status" value="1"/>
</dbReference>
<feature type="region of interest" description="Disordered" evidence="5">
    <location>
        <begin position="495"/>
        <end position="520"/>
    </location>
</feature>
<organism evidence="8 9">
    <name type="scientific">Acrodontium crateriforme</name>
    <dbReference type="NCBI Taxonomy" id="150365"/>
    <lineage>
        <taxon>Eukaryota</taxon>
        <taxon>Fungi</taxon>
        <taxon>Dikarya</taxon>
        <taxon>Ascomycota</taxon>
        <taxon>Pezizomycotina</taxon>
        <taxon>Dothideomycetes</taxon>
        <taxon>Dothideomycetidae</taxon>
        <taxon>Mycosphaerellales</taxon>
        <taxon>Teratosphaeriaceae</taxon>
        <taxon>Acrodontium</taxon>
    </lineage>
</organism>
<feature type="region of interest" description="Disordered" evidence="5">
    <location>
        <begin position="96"/>
        <end position="147"/>
    </location>
</feature>
<feature type="domain" description="RRM" evidence="6">
    <location>
        <begin position="294"/>
        <end position="366"/>
    </location>
</feature>
<evidence type="ECO:0000259" key="7">
    <source>
        <dbReference type="PROSITE" id="PS50103"/>
    </source>
</evidence>
<feature type="compositionally biased region" description="Acidic residues" evidence="5">
    <location>
        <begin position="643"/>
        <end position="653"/>
    </location>
</feature>
<feature type="domain" description="C3H1-type" evidence="7">
    <location>
        <begin position="209"/>
        <end position="237"/>
    </location>
</feature>
<dbReference type="GO" id="GO:0008270">
    <property type="term" value="F:zinc ion binding"/>
    <property type="evidence" value="ECO:0007669"/>
    <property type="project" value="UniProtKB-KW"/>
</dbReference>
<evidence type="ECO:0000256" key="2">
    <source>
        <dbReference type="ARBA" id="ARBA00043866"/>
    </source>
</evidence>
<dbReference type="InterPro" id="IPR012677">
    <property type="entry name" value="Nucleotide-bd_a/b_plait_sf"/>
</dbReference>
<evidence type="ECO:0008006" key="10">
    <source>
        <dbReference type="Google" id="ProtNLM"/>
    </source>
</evidence>
<dbReference type="InterPro" id="IPR000504">
    <property type="entry name" value="RRM_dom"/>
</dbReference>
<keyword evidence="4" id="KW-0862">Zinc</keyword>
<evidence type="ECO:0000313" key="9">
    <source>
        <dbReference type="Proteomes" id="UP001303373"/>
    </source>
</evidence>
<dbReference type="Gene3D" id="3.30.70.330">
    <property type="match status" value="1"/>
</dbReference>
<evidence type="ECO:0000256" key="3">
    <source>
        <dbReference type="PROSITE-ProRule" id="PRU00176"/>
    </source>
</evidence>
<dbReference type="InterPro" id="IPR002483">
    <property type="entry name" value="PWI_dom"/>
</dbReference>
<dbReference type="Proteomes" id="UP001303373">
    <property type="component" value="Chromosome 1"/>
</dbReference>
<dbReference type="InterPro" id="IPR000571">
    <property type="entry name" value="Znf_CCCH"/>
</dbReference>
<dbReference type="InterPro" id="IPR035979">
    <property type="entry name" value="RBD_domain_sf"/>
</dbReference>
<accession>A0AAQ3R2D5</accession>
<feature type="region of interest" description="Disordered" evidence="5">
    <location>
        <begin position="629"/>
        <end position="653"/>
    </location>
</feature>
<dbReference type="AlphaFoldDB" id="A0AAQ3R2D5"/>
<dbReference type="PANTHER" id="PTHR14398">
    <property type="entry name" value="RNA RECOGNITION RRM/RNP DOMAIN"/>
    <property type="match status" value="1"/>
</dbReference>
<evidence type="ECO:0000313" key="8">
    <source>
        <dbReference type="EMBL" id="WPG98145.1"/>
    </source>
</evidence>
<dbReference type="CDD" id="cd12257">
    <property type="entry name" value="RRM1_RBM26_like"/>
    <property type="match status" value="1"/>
</dbReference>
<feature type="region of interest" description="Disordered" evidence="5">
    <location>
        <begin position="368"/>
        <end position="421"/>
    </location>
</feature>
<proteinExistence type="predicted"/>
<feature type="compositionally biased region" description="Basic and acidic residues" evidence="5">
    <location>
        <begin position="387"/>
        <end position="421"/>
    </location>
</feature>
<gene>
    <name evidence="8" type="ORF">R9X50_00093100</name>
</gene>
<dbReference type="Gene3D" id="1.20.1390.10">
    <property type="entry name" value="PWI domain"/>
    <property type="match status" value="1"/>
</dbReference>
<evidence type="ECO:0000256" key="5">
    <source>
        <dbReference type="SAM" id="MobiDB-lite"/>
    </source>
</evidence>
<dbReference type="PANTHER" id="PTHR14398:SF0">
    <property type="entry name" value="ZINC FINGER PROTEIN SWM"/>
    <property type="match status" value="1"/>
</dbReference>
<keyword evidence="1 3" id="KW-0694">RNA-binding</keyword>
<dbReference type="SMART" id="SM00356">
    <property type="entry name" value="ZnF_C3H1"/>
    <property type="match status" value="1"/>
</dbReference>
<evidence type="ECO:0000256" key="1">
    <source>
        <dbReference type="ARBA" id="ARBA00022884"/>
    </source>
</evidence>
<dbReference type="SUPFAM" id="SSF54928">
    <property type="entry name" value="RNA-binding domain, RBD"/>
    <property type="match status" value="1"/>
</dbReference>
<dbReference type="PROSITE" id="PS50102">
    <property type="entry name" value="RRM"/>
    <property type="match status" value="1"/>
</dbReference>
<keyword evidence="9" id="KW-1185">Reference proteome</keyword>
<protein>
    <recommendedName>
        <fullName evidence="10">C3H1-type domain-containing protein</fullName>
    </recommendedName>
</protein>
<feature type="zinc finger region" description="C3H1-type" evidence="4">
    <location>
        <begin position="209"/>
        <end position="237"/>
    </location>
</feature>
<keyword evidence="4" id="KW-0863">Zinc-finger</keyword>
<evidence type="ECO:0000259" key="6">
    <source>
        <dbReference type="PROSITE" id="PS50102"/>
    </source>
</evidence>
<dbReference type="InterPro" id="IPR045137">
    <property type="entry name" value="RBM26/27"/>
</dbReference>
<reference evidence="8 9" key="1">
    <citation type="submission" date="2023-11" db="EMBL/GenBank/DDBJ databases">
        <title>An acidophilic fungus is an integral part of prey digestion in a carnivorous sundew plant.</title>
        <authorList>
            <person name="Tsai I.J."/>
        </authorList>
    </citation>
    <scope>NUCLEOTIDE SEQUENCE [LARGE SCALE GENOMIC DNA]</scope>
    <source>
        <strain evidence="8">169a</strain>
    </source>
</reference>
<feature type="region of interest" description="Disordered" evidence="5">
    <location>
        <begin position="255"/>
        <end position="293"/>
    </location>
</feature>